<comment type="catalytic activity">
    <reaction evidence="7">
        <text>a (3R)-3-[(carboxymethyl)amino]fatty acid + holo-[ACP] + H(+) = a (2E)-enoyl-[ACP] + glycine + H2O</text>
        <dbReference type="Rhea" id="RHEA:74923"/>
        <dbReference type="Rhea" id="RHEA-COMP:9685"/>
        <dbReference type="Rhea" id="RHEA-COMP:9925"/>
        <dbReference type="ChEBI" id="CHEBI:15377"/>
        <dbReference type="ChEBI" id="CHEBI:15378"/>
        <dbReference type="ChEBI" id="CHEBI:57305"/>
        <dbReference type="ChEBI" id="CHEBI:64479"/>
        <dbReference type="ChEBI" id="CHEBI:78784"/>
        <dbReference type="ChEBI" id="CHEBI:193080"/>
        <dbReference type="EC" id="4.3.2.11"/>
    </reaction>
    <physiologicalReaction direction="right-to-left" evidence="7">
        <dbReference type="Rhea" id="RHEA:74925"/>
    </physiologicalReaction>
</comment>
<dbReference type="EMBL" id="CAADGH010000036">
    <property type="protein sequence ID" value="VFK75940.1"/>
    <property type="molecule type" value="Genomic_DNA"/>
</dbReference>
<protein>
    <recommendedName>
        <fullName evidence="5">(2E)-enoyl-[ACP] glycyltransferase</fullName>
        <ecNumber evidence="4">4.3.2.11</ecNumber>
    </recommendedName>
    <alternativeName>
        <fullName evidence="6">(2E)-unsaturated fatty acyl-[ACP] glycyltransferase</fullName>
    </alternativeName>
</protein>
<dbReference type="GO" id="GO:0016829">
    <property type="term" value="F:lyase activity"/>
    <property type="evidence" value="ECO:0007669"/>
    <property type="project" value="UniProtKB-KW"/>
</dbReference>
<name>A0A450XU92_9GAMM</name>
<reference evidence="10" key="1">
    <citation type="submission" date="2019-02" db="EMBL/GenBank/DDBJ databases">
        <authorList>
            <person name="Gruber-Vodicka R. H."/>
            <person name="Seah K. B. B."/>
        </authorList>
    </citation>
    <scope>NUCLEOTIDE SEQUENCE</scope>
    <source>
        <strain evidence="9">BECK_BZ197</strain>
        <strain evidence="11">BECK_BZ198</strain>
        <strain evidence="10">BECK_BZ199</strain>
    </source>
</reference>
<evidence type="ECO:0000256" key="5">
    <source>
        <dbReference type="ARBA" id="ARBA00035169"/>
    </source>
</evidence>
<dbReference type="EMBL" id="CAADFQ010000037">
    <property type="protein sequence ID" value="VFK32842.1"/>
    <property type="molecule type" value="Genomic_DNA"/>
</dbReference>
<keyword evidence="2" id="KW-0456">Lyase</keyword>
<dbReference type="Pfam" id="PF10862">
    <property type="entry name" value="FcoT"/>
    <property type="match status" value="1"/>
</dbReference>
<evidence type="ECO:0000256" key="2">
    <source>
        <dbReference type="ARBA" id="ARBA00023239"/>
    </source>
</evidence>
<sequence>MSTQKVLVQKDNRENMNTYSPSSPPRTQDVKIDDSILERTLIPYKRKGTIYLKDAYAKHAHVNNSDSDIQNTVLHSIKELFSIPESCYADASGHFNAVEFNICYNQLIYVSFAYGIDEGLIPAFDDLSLDEYYRKQFSDVYITHLESHYKRVINPRNFYGVLKINKAKKRQGLIMFDTDIKFWDDDGLAYGSVNIVVV</sequence>
<accession>A0A450XU92</accession>
<evidence type="ECO:0000256" key="3">
    <source>
        <dbReference type="ARBA" id="ARBA00035117"/>
    </source>
</evidence>
<keyword evidence="1" id="KW-0443">Lipid metabolism</keyword>
<dbReference type="Gene3D" id="3.10.129.30">
    <property type="entry name" value="Rv0098, thioesterase-like hot dog domain"/>
    <property type="match status" value="1"/>
</dbReference>
<evidence type="ECO:0000256" key="6">
    <source>
        <dbReference type="ARBA" id="ARBA00035448"/>
    </source>
</evidence>
<dbReference type="AlphaFoldDB" id="A0A450XU92"/>
<dbReference type="EMBL" id="CAADFO010000037">
    <property type="protein sequence ID" value="VFK28442.1"/>
    <property type="molecule type" value="Genomic_DNA"/>
</dbReference>
<dbReference type="GO" id="GO:0006629">
    <property type="term" value="P:lipid metabolic process"/>
    <property type="evidence" value="ECO:0007669"/>
    <property type="project" value="UniProtKB-KW"/>
</dbReference>
<dbReference type="EC" id="4.3.2.11" evidence="4"/>
<evidence type="ECO:0000313" key="11">
    <source>
        <dbReference type="EMBL" id="VFK75940.1"/>
    </source>
</evidence>
<evidence type="ECO:0000256" key="4">
    <source>
        <dbReference type="ARBA" id="ARBA00035127"/>
    </source>
</evidence>
<dbReference type="InterPro" id="IPR022598">
    <property type="entry name" value="FcoT_ThioEstase"/>
</dbReference>
<organism evidence="10">
    <name type="scientific">Candidatus Kentrum sp. MB</name>
    <dbReference type="NCBI Taxonomy" id="2138164"/>
    <lineage>
        <taxon>Bacteria</taxon>
        <taxon>Pseudomonadati</taxon>
        <taxon>Pseudomonadota</taxon>
        <taxon>Gammaproteobacteria</taxon>
        <taxon>Candidatus Kentrum</taxon>
    </lineage>
</organism>
<feature type="region of interest" description="Disordered" evidence="8">
    <location>
        <begin position="1"/>
        <end position="29"/>
    </location>
</feature>
<evidence type="ECO:0000313" key="10">
    <source>
        <dbReference type="EMBL" id="VFK32842.1"/>
    </source>
</evidence>
<comment type="similarity">
    <text evidence="3">Belongs to the FcoT family.</text>
</comment>
<gene>
    <name evidence="9" type="ORF">BECKMB1821G_GA0114241_10379</name>
    <name evidence="11" type="ORF">BECKMB1821H_GA0114242_103619</name>
    <name evidence="10" type="ORF">BECKMB1821I_GA0114274_10378</name>
</gene>
<proteinExistence type="inferred from homology"/>
<evidence type="ECO:0000256" key="1">
    <source>
        <dbReference type="ARBA" id="ARBA00023098"/>
    </source>
</evidence>
<dbReference type="InterPro" id="IPR043064">
    <property type="entry name" value="FcoT_ThioEstase_Rv0098-like_sf"/>
</dbReference>
<evidence type="ECO:0000256" key="7">
    <source>
        <dbReference type="ARBA" id="ARBA00048742"/>
    </source>
</evidence>
<evidence type="ECO:0000313" key="9">
    <source>
        <dbReference type="EMBL" id="VFK28442.1"/>
    </source>
</evidence>
<evidence type="ECO:0000256" key="8">
    <source>
        <dbReference type="SAM" id="MobiDB-lite"/>
    </source>
</evidence>